<comment type="caution">
    <text evidence="1">The sequence shown here is derived from an EMBL/GenBank/DDBJ whole genome shotgun (WGS) entry which is preliminary data.</text>
</comment>
<dbReference type="Proteomes" id="UP001291309">
    <property type="component" value="Unassembled WGS sequence"/>
</dbReference>
<protein>
    <recommendedName>
        <fullName evidence="3">Outer membrane protein beta-barrel domain-containing protein</fullName>
    </recommendedName>
</protein>
<dbReference type="RefSeq" id="WP_321548764.1">
    <property type="nucleotide sequence ID" value="NZ_JAXIVS010000010.1"/>
</dbReference>
<dbReference type="EMBL" id="JAXIVS010000010">
    <property type="protein sequence ID" value="MDY7230040.1"/>
    <property type="molecule type" value="Genomic_DNA"/>
</dbReference>
<organism evidence="1 2">
    <name type="scientific">Hyalangium rubrum</name>
    <dbReference type="NCBI Taxonomy" id="3103134"/>
    <lineage>
        <taxon>Bacteria</taxon>
        <taxon>Pseudomonadati</taxon>
        <taxon>Myxococcota</taxon>
        <taxon>Myxococcia</taxon>
        <taxon>Myxococcales</taxon>
        <taxon>Cystobacterineae</taxon>
        <taxon>Archangiaceae</taxon>
        <taxon>Hyalangium</taxon>
    </lineage>
</organism>
<evidence type="ECO:0000313" key="2">
    <source>
        <dbReference type="Proteomes" id="UP001291309"/>
    </source>
</evidence>
<evidence type="ECO:0008006" key="3">
    <source>
        <dbReference type="Google" id="ProtNLM"/>
    </source>
</evidence>
<reference evidence="1 2" key="1">
    <citation type="submission" date="2023-12" db="EMBL/GenBank/DDBJ databases">
        <title>the genome sequence of Hyalangium sp. s54d21.</title>
        <authorList>
            <person name="Zhang X."/>
        </authorList>
    </citation>
    <scope>NUCLEOTIDE SEQUENCE [LARGE SCALE GENOMIC DNA]</scope>
    <source>
        <strain evidence="2">s54d21</strain>
    </source>
</reference>
<name>A0ABU5H9P3_9BACT</name>
<gene>
    <name evidence="1" type="ORF">SYV04_26840</name>
</gene>
<evidence type="ECO:0000313" key="1">
    <source>
        <dbReference type="EMBL" id="MDY7230040.1"/>
    </source>
</evidence>
<keyword evidence="2" id="KW-1185">Reference proteome</keyword>
<sequence length="196" mass="21937">MQPVSKLGVLLGLLLYAGAAQAGEWRGYLSLGAGMALDHMSEWDAKGAAINAYFGVEAPVGLSLGIYGEAAETWGQKLDELQQRSPGRIQLDYRQYGLEVRMRVFRERMFSPWLAVRLARSESHPLTPDEFGQLVRQEFQAMSAALRFGIDMWLGKHWGATAATSWQWCDVRYEQQAARQCAKPINSILVGPTLRF</sequence>
<proteinExistence type="predicted"/>
<accession>A0ABU5H9P3</accession>